<evidence type="ECO:0000313" key="2">
    <source>
        <dbReference type="Proteomes" id="UP000050761"/>
    </source>
</evidence>
<dbReference type="AlphaFoldDB" id="A0A183GLK5"/>
<dbReference type="WBParaSite" id="HPBE_0002357501-mRNA-1">
    <property type="protein sequence ID" value="HPBE_0002357501-mRNA-1"/>
    <property type="gene ID" value="HPBE_0002357501"/>
</dbReference>
<evidence type="ECO:0000313" key="3">
    <source>
        <dbReference type="WBParaSite" id="HPBE_0002357501-mRNA-1"/>
    </source>
</evidence>
<reference evidence="1 2" key="1">
    <citation type="submission" date="2018-11" db="EMBL/GenBank/DDBJ databases">
        <authorList>
            <consortium name="Pathogen Informatics"/>
        </authorList>
    </citation>
    <scope>NUCLEOTIDE SEQUENCE [LARGE SCALE GENOMIC DNA]</scope>
</reference>
<name>A0A183GLK5_HELPZ</name>
<protein>
    <submittedName>
        <fullName evidence="3">Dynein light chain</fullName>
    </submittedName>
</protein>
<dbReference type="OrthoDB" id="5846748at2759"/>
<dbReference type="Proteomes" id="UP000050761">
    <property type="component" value="Unassembled WGS sequence"/>
</dbReference>
<proteinExistence type="predicted"/>
<sequence>MAPAPEQASKNFMEAVDKLWRENREAYLSSPVQFFADINQKFADKKLFMSLHTSEVLPGYLVSARCMVQNTLAQGRLYAKKDNSVYLLSGFNIAAEICQLLLHVLYIGPSLIAGTYSFTGSMLISAAGSSRYTGECSWVPRGVDVAFDQTAPVV</sequence>
<dbReference type="EMBL" id="UZAH01035215">
    <property type="protein sequence ID" value="VDP39679.1"/>
    <property type="molecule type" value="Genomic_DNA"/>
</dbReference>
<accession>A0A183GLK5</accession>
<accession>A0A3P8GYR7</accession>
<gene>
    <name evidence="1" type="ORF">HPBE_LOCUS23574</name>
</gene>
<organism evidence="2 3">
    <name type="scientific">Heligmosomoides polygyrus</name>
    <name type="common">Parasitic roundworm</name>
    <dbReference type="NCBI Taxonomy" id="6339"/>
    <lineage>
        <taxon>Eukaryota</taxon>
        <taxon>Metazoa</taxon>
        <taxon>Ecdysozoa</taxon>
        <taxon>Nematoda</taxon>
        <taxon>Chromadorea</taxon>
        <taxon>Rhabditida</taxon>
        <taxon>Rhabditina</taxon>
        <taxon>Rhabditomorpha</taxon>
        <taxon>Strongyloidea</taxon>
        <taxon>Heligmosomidae</taxon>
        <taxon>Heligmosomoides</taxon>
    </lineage>
</organism>
<keyword evidence="2" id="KW-1185">Reference proteome</keyword>
<evidence type="ECO:0000313" key="1">
    <source>
        <dbReference type="EMBL" id="VDP39679.1"/>
    </source>
</evidence>
<reference evidence="3" key="2">
    <citation type="submission" date="2019-09" db="UniProtKB">
        <authorList>
            <consortium name="WormBaseParasite"/>
        </authorList>
    </citation>
    <scope>IDENTIFICATION</scope>
</reference>